<evidence type="ECO:0000313" key="1">
    <source>
        <dbReference type="EMBL" id="AXG67240.1"/>
    </source>
</evidence>
<sequence>MAIPHDVSKSGKLLVKVRDDVPSIANVNIPGLSAAMFGSAGDYELAPSHLRELSVVKDSMSAYSDEDLESMARIGRKAQLALDMRRNKPISTEEVEEACQPTIRR</sequence>
<proteinExistence type="predicted"/>
<organism evidence="1 2">
    <name type="scientific">Dickeya phage vB_DsoM_AD1</name>
    <dbReference type="NCBI Taxonomy" id="2283029"/>
    <lineage>
        <taxon>Viruses</taxon>
        <taxon>Duplodnaviria</taxon>
        <taxon>Heunggongvirae</taxon>
        <taxon>Uroviricota</taxon>
        <taxon>Caudoviricetes</taxon>
        <taxon>Alexandravirus</taxon>
        <taxon>Alexandravirus AD1</taxon>
    </lineage>
</organism>
<evidence type="ECO:0000313" key="2">
    <source>
        <dbReference type="Proteomes" id="UP000262440"/>
    </source>
</evidence>
<accession>A0A384ZYA3</accession>
<dbReference type="EMBL" id="MH460463">
    <property type="protein sequence ID" value="AXG67240.1"/>
    <property type="molecule type" value="Genomic_DNA"/>
</dbReference>
<keyword evidence="2" id="KW-1185">Reference proteome</keyword>
<dbReference type="Proteomes" id="UP000262440">
    <property type="component" value="Segment"/>
</dbReference>
<protein>
    <submittedName>
        <fullName evidence="1">Uncharacterized protein</fullName>
    </submittedName>
</protein>
<reference evidence="1 2" key="1">
    <citation type="journal article" date="2018" name="Front. Microbiol.">
        <title>Jumbo Bacteriophages Are Represented Within an Increasing Diversity of Environmental Viruses Infecting the Emerging Phytopathogen, Dickeya solani.</title>
        <authorList>
            <person name="Day A.W."/>
            <person name="Ahn J."/>
            <person name="Salmond G.P.C."/>
        </authorList>
    </citation>
    <scope>NUCLEOTIDE SEQUENCE [LARGE SCALE GENOMIC DNA]</scope>
</reference>
<gene>
    <name evidence="1" type="ORF">AD1_196</name>
</gene>
<name>A0A384ZYA3_9CAUD</name>